<evidence type="ECO:0000256" key="3">
    <source>
        <dbReference type="ARBA" id="ARBA00022692"/>
    </source>
</evidence>
<evidence type="ECO:0000256" key="2">
    <source>
        <dbReference type="ARBA" id="ARBA00008573"/>
    </source>
</evidence>
<dbReference type="AlphaFoldDB" id="A0A7S3PQQ3"/>
<evidence type="ECO:0000256" key="7">
    <source>
        <dbReference type="SAM" id="Phobius"/>
    </source>
</evidence>
<evidence type="ECO:0000256" key="1">
    <source>
        <dbReference type="ARBA" id="ARBA00004141"/>
    </source>
</evidence>
<keyword evidence="5 7" id="KW-0472">Membrane</keyword>
<organism evidence="8">
    <name type="scientific">Aplanochytrium stocchinoi</name>
    <dbReference type="NCBI Taxonomy" id="215587"/>
    <lineage>
        <taxon>Eukaryota</taxon>
        <taxon>Sar</taxon>
        <taxon>Stramenopiles</taxon>
        <taxon>Bigyra</taxon>
        <taxon>Labyrinthulomycetes</taxon>
        <taxon>Thraustochytrida</taxon>
        <taxon>Thraustochytriidae</taxon>
        <taxon>Aplanochytrium</taxon>
    </lineage>
</organism>
<comment type="similarity">
    <text evidence="2 6">Belongs to the DP1 family.</text>
</comment>
<evidence type="ECO:0000256" key="4">
    <source>
        <dbReference type="ARBA" id="ARBA00022989"/>
    </source>
</evidence>
<dbReference type="PANTHER" id="PTHR12300">
    <property type="entry name" value="HVA22-LIKE PROTEINS"/>
    <property type="match status" value="1"/>
</dbReference>
<dbReference type="InterPro" id="IPR004345">
    <property type="entry name" value="TB2_DP1_HVA22"/>
</dbReference>
<gene>
    <name evidence="8" type="ORF">ASTO00021_LOCUS17421</name>
</gene>
<proteinExistence type="inferred from homology"/>
<evidence type="ECO:0000313" key="8">
    <source>
        <dbReference type="EMBL" id="CAE0447449.1"/>
    </source>
</evidence>
<dbReference type="EMBL" id="HBIN01022677">
    <property type="protein sequence ID" value="CAE0447449.1"/>
    <property type="molecule type" value="Transcribed_RNA"/>
</dbReference>
<dbReference type="GO" id="GO:0016020">
    <property type="term" value="C:membrane"/>
    <property type="evidence" value="ECO:0007669"/>
    <property type="project" value="UniProtKB-SubCell"/>
</dbReference>
<dbReference type="PANTHER" id="PTHR12300:SF161">
    <property type="entry name" value="RECEPTOR EXPRESSION-ENHANCING PROTEIN"/>
    <property type="match status" value="1"/>
</dbReference>
<accession>A0A7S3PQQ3</accession>
<protein>
    <recommendedName>
        <fullName evidence="9">Receptor expression-enhancing protein</fullName>
    </recommendedName>
</protein>
<keyword evidence="4 7" id="KW-1133">Transmembrane helix</keyword>
<dbReference type="Pfam" id="PF03134">
    <property type="entry name" value="TB2_DP1_HVA22"/>
    <property type="match status" value="1"/>
</dbReference>
<keyword evidence="3 7" id="KW-0812">Transmembrane</keyword>
<reference evidence="8" key="1">
    <citation type="submission" date="2021-01" db="EMBL/GenBank/DDBJ databases">
        <authorList>
            <person name="Corre E."/>
            <person name="Pelletier E."/>
            <person name="Niang G."/>
            <person name="Scheremetjew M."/>
            <person name="Finn R."/>
            <person name="Kale V."/>
            <person name="Holt S."/>
            <person name="Cochrane G."/>
            <person name="Meng A."/>
            <person name="Brown T."/>
            <person name="Cohen L."/>
        </authorList>
    </citation>
    <scope>NUCLEOTIDE SEQUENCE</scope>
    <source>
        <strain evidence="8">GSBS06</strain>
    </source>
</reference>
<evidence type="ECO:0000256" key="5">
    <source>
        <dbReference type="ARBA" id="ARBA00023136"/>
    </source>
</evidence>
<name>A0A7S3PQQ3_9STRA</name>
<comment type="subcellular location">
    <subcellularLocation>
        <location evidence="1 6">Membrane</location>
        <topology evidence="1 6">Multi-pass membrane protein</topology>
    </subcellularLocation>
</comment>
<evidence type="ECO:0000256" key="6">
    <source>
        <dbReference type="RuleBase" id="RU362006"/>
    </source>
</evidence>
<feature type="transmembrane region" description="Helical" evidence="7">
    <location>
        <begin position="39"/>
        <end position="68"/>
    </location>
</feature>
<sequence length="165" mass="18678">MTEVGEKIAEATGNIENELAQYSILNLIEKKTKVPKTAVVVFTGLTLFTLVYAMFGPGLLCNLVGFVYPAYASFQAVESQQKDDDTQWLTYWVVYATFTVFEAFVDLILFWVPMYYSFKFGFLIWLFLPNTQGAKFLYDNVISPVFKANESTFDSVMGSAAIKEE</sequence>
<evidence type="ECO:0008006" key="9">
    <source>
        <dbReference type="Google" id="ProtNLM"/>
    </source>
</evidence>